<proteinExistence type="inferred from homology"/>
<dbReference type="FunFam" id="1.10.510.10:FF:000011">
    <property type="entry name" value="Non-specific serine/threonine protein kinase"/>
    <property type="match status" value="1"/>
</dbReference>
<dbReference type="InterPro" id="IPR011009">
    <property type="entry name" value="Kinase-like_dom_sf"/>
</dbReference>
<dbReference type="GO" id="GO:0004674">
    <property type="term" value="F:protein serine/threonine kinase activity"/>
    <property type="evidence" value="ECO:0007669"/>
    <property type="project" value="UniProtKB-KW"/>
</dbReference>
<evidence type="ECO:0000256" key="8">
    <source>
        <dbReference type="ARBA" id="ARBA00022777"/>
    </source>
</evidence>
<feature type="domain" description="Protein kinase" evidence="10">
    <location>
        <begin position="1"/>
        <end position="280"/>
    </location>
</feature>
<dbReference type="Proteomes" id="UP001626550">
    <property type="component" value="Unassembled WGS sequence"/>
</dbReference>
<dbReference type="InterPro" id="IPR051931">
    <property type="entry name" value="PAK3-like"/>
</dbReference>
<keyword evidence="6" id="KW-0808">Transferase</keyword>
<accession>A0ABD2QA95</accession>
<dbReference type="PROSITE" id="PS00108">
    <property type="entry name" value="PROTEIN_KINASE_ST"/>
    <property type="match status" value="1"/>
</dbReference>
<reference evidence="11 12" key="1">
    <citation type="submission" date="2024-11" db="EMBL/GenBank/DDBJ databases">
        <title>Adaptive evolution of stress response genes in parasites aligns with host niche diversity.</title>
        <authorList>
            <person name="Hahn C."/>
            <person name="Resl P."/>
        </authorList>
    </citation>
    <scope>NUCLEOTIDE SEQUENCE [LARGE SCALE GENOMIC DNA]</scope>
    <source>
        <strain evidence="11">EGGRZ-B1_66</strain>
        <tissue evidence="11">Body</tissue>
    </source>
</reference>
<gene>
    <name evidence="11" type="primary">PAK1_3</name>
    <name evidence="11" type="ORF">Ciccas_004872</name>
</gene>
<dbReference type="PROSITE" id="PS50011">
    <property type="entry name" value="PROTEIN_KINASE_DOM"/>
    <property type="match status" value="1"/>
</dbReference>
<dbReference type="AlphaFoldDB" id="A0ABD2QA95"/>
<keyword evidence="9" id="KW-0067">ATP-binding</keyword>
<evidence type="ECO:0000256" key="5">
    <source>
        <dbReference type="ARBA" id="ARBA00022527"/>
    </source>
</evidence>
<sequence>MPIDSLRYFRASGIVRSGHEVNTGIPVAIKQMNLSTQPKLEWIINEIMVLRASRHENIVNFLDSYLVNTAANPPPPLAIPDYAPVPASTHGQKAGPDELWVVMEYLEGGNLADMVTETVMEEEHIATICREILKALVFLHSKNVIHRDIKSDNILLGSDGSVKLTDFGFCAQLANDSSKRTTVVGTPYWMAPEVVSRKQYGPKVDIWSLGILAIEMIDGEPPYLSENPLRALYLIAVNGKPEIKEYDRISPVFKDFIDRCLEVEVEKRATAQELLQHKFILEKARHVRTLVPIINLVKKTNSNN</sequence>
<comment type="subcellular location">
    <subcellularLocation>
        <location evidence="1">Cytoplasm</location>
    </subcellularLocation>
</comment>
<evidence type="ECO:0000313" key="12">
    <source>
        <dbReference type="Proteomes" id="UP001626550"/>
    </source>
</evidence>
<dbReference type="Gene3D" id="3.30.200.20">
    <property type="entry name" value="Phosphorylase Kinase, domain 1"/>
    <property type="match status" value="1"/>
</dbReference>
<dbReference type="SMART" id="SM00220">
    <property type="entry name" value="S_TKc"/>
    <property type="match status" value="1"/>
</dbReference>
<keyword evidence="12" id="KW-1185">Reference proteome</keyword>
<dbReference type="InterPro" id="IPR000719">
    <property type="entry name" value="Prot_kinase_dom"/>
</dbReference>
<evidence type="ECO:0000256" key="2">
    <source>
        <dbReference type="ARBA" id="ARBA00008874"/>
    </source>
</evidence>
<dbReference type="SUPFAM" id="SSF56112">
    <property type="entry name" value="Protein kinase-like (PK-like)"/>
    <property type="match status" value="1"/>
</dbReference>
<dbReference type="InterPro" id="IPR008271">
    <property type="entry name" value="Ser/Thr_kinase_AS"/>
</dbReference>
<dbReference type="EC" id="2.7.11.1" evidence="3"/>
<evidence type="ECO:0000256" key="6">
    <source>
        <dbReference type="ARBA" id="ARBA00022679"/>
    </source>
</evidence>
<comment type="caution">
    <text evidence="11">The sequence shown here is derived from an EMBL/GenBank/DDBJ whole genome shotgun (WGS) entry which is preliminary data.</text>
</comment>
<evidence type="ECO:0000313" key="11">
    <source>
        <dbReference type="EMBL" id="KAL3316479.1"/>
    </source>
</evidence>
<evidence type="ECO:0000256" key="1">
    <source>
        <dbReference type="ARBA" id="ARBA00004496"/>
    </source>
</evidence>
<evidence type="ECO:0000259" key="10">
    <source>
        <dbReference type="PROSITE" id="PS50011"/>
    </source>
</evidence>
<dbReference type="PANTHER" id="PTHR45832:SF22">
    <property type="entry name" value="SERINE_THREONINE-PROTEIN KINASE SAMKA-RELATED"/>
    <property type="match status" value="1"/>
</dbReference>
<dbReference type="GO" id="GO:0005737">
    <property type="term" value="C:cytoplasm"/>
    <property type="evidence" value="ECO:0007669"/>
    <property type="project" value="UniProtKB-SubCell"/>
</dbReference>
<organism evidence="11 12">
    <name type="scientific">Cichlidogyrus casuarinus</name>
    <dbReference type="NCBI Taxonomy" id="1844966"/>
    <lineage>
        <taxon>Eukaryota</taxon>
        <taxon>Metazoa</taxon>
        <taxon>Spiralia</taxon>
        <taxon>Lophotrochozoa</taxon>
        <taxon>Platyhelminthes</taxon>
        <taxon>Monogenea</taxon>
        <taxon>Monopisthocotylea</taxon>
        <taxon>Dactylogyridea</taxon>
        <taxon>Ancyrocephalidae</taxon>
        <taxon>Cichlidogyrus</taxon>
    </lineage>
</organism>
<keyword evidence="4" id="KW-0963">Cytoplasm</keyword>
<evidence type="ECO:0000256" key="4">
    <source>
        <dbReference type="ARBA" id="ARBA00022490"/>
    </source>
</evidence>
<dbReference type="PANTHER" id="PTHR45832">
    <property type="entry name" value="SERINE/THREONINE-PROTEIN KINASE SAMKA-RELATED-RELATED"/>
    <property type="match status" value="1"/>
</dbReference>
<dbReference type="EMBL" id="JBJKFK010000534">
    <property type="protein sequence ID" value="KAL3316479.1"/>
    <property type="molecule type" value="Genomic_DNA"/>
</dbReference>
<comment type="similarity">
    <text evidence="2">Belongs to the protein kinase superfamily. STE Ser/Thr protein kinase family. STE20 subfamily.</text>
</comment>
<keyword evidence="7" id="KW-0547">Nucleotide-binding</keyword>
<dbReference type="Pfam" id="PF00069">
    <property type="entry name" value="Pkinase"/>
    <property type="match status" value="1"/>
</dbReference>
<evidence type="ECO:0000256" key="9">
    <source>
        <dbReference type="ARBA" id="ARBA00022840"/>
    </source>
</evidence>
<protein>
    <recommendedName>
        <fullName evidence="3">non-specific serine/threonine protein kinase</fullName>
        <ecNumber evidence="3">2.7.11.1</ecNumber>
    </recommendedName>
</protein>
<dbReference type="GO" id="GO:0005524">
    <property type="term" value="F:ATP binding"/>
    <property type="evidence" value="ECO:0007669"/>
    <property type="project" value="UniProtKB-KW"/>
</dbReference>
<keyword evidence="5" id="KW-0723">Serine/threonine-protein kinase</keyword>
<evidence type="ECO:0000256" key="7">
    <source>
        <dbReference type="ARBA" id="ARBA00022741"/>
    </source>
</evidence>
<keyword evidence="8 11" id="KW-0418">Kinase</keyword>
<name>A0ABD2QA95_9PLAT</name>
<dbReference type="Gene3D" id="1.10.510.10">
    <property type="entry name" value="Transferase(Phosphotransferase) domain 1"/>
    <property type="match status" value="1"/>
</dbReference>
<evidence type="ECO:0000256" key="3">
    <source>
        <dbReference type="ARBA" id="ARBA00012513"/>
    </source>
</evidence>